<protein>
    <submittedName>
        <fullName evidence="10">Trk system potassium uptake protein TrkH</fullName>
    </submittedName>
</protein>
<feature type="transmembrane region" description="Helical" evidence="9">
    <location>
        <begin position="82"/>
        <end position="103"/>
    </location>
</feature>
<evidence type="ECO:0000256" key="4">
    <source>
        <dbReference type="ARBA" id="ARBA00022475"/>
    </source>
</evidence>
<feature type="transmembrane region" description="Helical" evidence="9">
    <location>
        <begin position="21"/>
        <end position="40"/>
    </location>
</feature>
<feature type="transmembrane region" description="Helical" evidence="9">
    <location>
        <begin position="326"/>
        <end position="347"/>
    </location>
</feature>
<keyword evidence="7" id="KW-0406">Ion transport</keyword>
<feature type="transmembrane region" description="Helical" evidence="9">
    <location>
        <begin position="147"/>
        <end position="166"/>
    </location>
</feature>
<evidence type="ECO:0000256" key="2">
    <source>
        <dbReference type="ARBA" id="ARBA00009137"/>
    </source>
</evidence>
<keyword evidence="6 9" id="KW-1133">Transmembrane helix</keyword>
<keyword evidence="4" id="KW-1003">Cell membrane</keyword>
<evidence type="ECO:0000313" key="11">
    <source>
        <dbReference type="Proteomes" id="UP000001353"/>
    </source>
</evidence>
<evidence type="ECO:0000256" key="3">
    <source>
        <dbReference type="ARBA" id="ARBA00022448"/>
    </source>
</evidence>
<feature type="transmembrane region" description="Helical" evidence="9">
    <location>
        <begin position="228"/>
        <end position="249"/>
    </location>
</feature>
<dbReference type="AlphaFoldDB" id="F7ZIS0"/>
<dbReference type="eggNOG" id="COG0168">
    <property type="taxonomic scope" value="Bacteria"/>
</dbReference>
<dbReference type="Pfam" id="PF02386">
    <property type="entry name" value="TrkH"/>
    <property type="match status" value="1"/>
</dbReference>
<keyword evidence="8 9" id="KW-0472">Membrane</keyword>
<keyword evidence="11" id="KW-1185">Reference proteome</keyword>
<evidence type="ECO:0000256" key="1">
    <source>
        <dbReference type="ARBA" id="ARBA00004651"/>
    </source>
</evidence>
<dbReference type="EMBL" id="CP002623">
    <property type="protein sequence ID" value="AEI93789.1"/>
    <property type="molecule type" value="Genomic_DNA"/>
</dbReference>
<evidence type="ECO:0000256" key="9">
    <source>
        <dbReference type="SAM" id="Phobius"/>
    </source>
</evidence>
<dbReference type="PANTHER" id="PTHR32024:SF2">
    <property type="entry name" value="TRK SYSTEM POTASSIUM UPTAKE PROTEIN TRKG-RELATED"/>
    <property type="match status" value="1"/>
</dbReference>
<feature type="transmembrane region" description="Helical" evidence="9">
    <location>
        <begin position="52"/>
        <end position="70"/>
    </location>
</feature>
<dbReference type="RefSeq" id="WP_013961718.1">
    <property type="nucleotide sequence ID" value="NC_015730.1"/>
</dbReference>
<feature type="transmembrane region" description="Helical" evidence="9">
    <location>
        <begin position="367"/>
        <end position="395"/>
    </location>
</feature>
<proteinExistence type="inferred from homology"/>
<dbReference type="GO" id="GO:0030001">
    <property type="term" value="P:metal ion transport"/>
    <property type="evidence" value="ECO:0007669"/>
    <property type="project" value="UniProtKB-ARBA"/>
</dbReference>
<feature type="transmembrane region" description="Helical" evidence="9">
    <location>
        <begin position="201"/>
        <end position="222"/>
    </location>
</feature>
<sequence length="517" mass="55434">MPRAAHKTPRKPLSAYLLDQQLFVLIFGLAAFSMIIPALHSGATRSLETSRAFFYTGLFGVVIFAMIVIAQTGRTPRHGVLGNLMSIFATFVFLPAFLALPLYESLQTTSFLNAYVEMVSAITTTGATVFDDPSRLNNTLHLWRAQVAWMGGVLMWVAASAILAPLNLGGFEVTAQAEPGQRESRFGELDRTNPREKLMRIVVALVPIYISLTLLLWVLLLISGDPSLVALTHAMSIMSTSGISAIGGLEASGSGLTGEILMLLFMLFALSRLTFSSDTVTATQGGIQTDPEFRLGIMIVLGVPLVLFLRHWIGAFDVAAEDDLGLAIRALWGSIFTVMSFLTTTGFASADWAQAQAWSGLGTPGLILMGLSLVGGGVATTAGGVKLLRVFALYLNGKRELERLVHPSSVSRAGKESRRLQSNGAFIAWIFFMLFAMTMAALTLLFALFGVAFEDALVLSIAGLSTTGPLLSLATETPISLAELGPYAKSVFCAAMVLGRLETLAIIALLTPDLWRS</sequence>
<dbReference type="GO" id="GO:0008324">
    <property type="term" value="F:monoatomic cation transmembrane transporter activity"/>
    <property type="evidence" value="ECO:0007669"/>
    <property type="project" value="InterPro"/>
</dbReference>
<dbReference type="HOGENOM" id="CLU_030708_0_1_5"/>
<keyword evidence="3" id="KW-0813">Transport</keyword>
<dbReference type="STRING" id="391595.RLO149_c017990"/>
<feature type="transmembrane region" description="Helical" evidence="9">
    <location>
        <begin position="295"/>
        <end position="314"/>
    </location>
</feature>
<dbReference type="KEGG" id="rli:RLO149_c017990"/>
<feature type="transmembrane region" description="Helical" evidence="9">
    <location>
        <begin position="256"/>
        <end position="275"/>
    </location>
</feature>
<organism evidence="10 11">
    <name type="scientific">Roseobacter litoralis (strain ATCC 49566 / DSM 6996 / JCM 21268 / NBRC 15278 / OCh 149)</name>
    <dbReference type="NCBI Taxonomy" id="391595"/>
    <lineage>
        <taxon>Bacteria</taxon>
        <taxon>Pseudomonadati</taxon>
        <taxon>Pseudomonadota</taxon>
        <taxon>Alphaproteobacteria</taxon>
        <taxon>Rhodobacterales</taxon>
        <taxon>Roseobacteraceae</taxon>
        <taxon>Roseobacter</taxon>
    </lineage>
</organism>
<evidence type="ECO:0000256" key="8">
    <source>
        <dbReference type="ARBA" id="ARBA00023136"/>
    </source>
</evidence>
<evidence type="ECO:0000256" key="7">
    <source>
        <dbReference type="ARBA" id="ARBA00023065"/>
    </source>
</evidence>
<dbReference type="InterPro" id="IPR003445">
    <property type="entry name" value="Cat_transpt"/>
</dbReference>
<reference evidence="10 11" key="1">
    <citation type="journal article" date="2011" name="BMC Genomics">
        <title>Comparative genome analysis and genome-guided physiological analysis of Roseobacter litoralis.</title>
        <authorList>
            <person name="Kalhoefer D."/>
            <person name="Thole S."/>
            <person name="Voget S."/>
            <person name="Lehmann R."/>
            <person name="Liesegang H."/>
            <person name="Wollher A."/>
            <person name="Daniel R."/>
            <person name="Simon M."/>
            <person name="Brinkhoff T."/>
        </authorList>
    </citation>
    <scope>NUCLEOTIDE SEQUENCE [LARGE SCALE GENOMIC DNA]</scope>
    <source>
        <strain evidence="11">ATCC 49566 / DSM 6996 / JCM 21268 / NBRC 15278 / OCh 149</strain>
    </source>
</reference>
<comment type="similarity">
    <text evidence="2">Belongs to the TrkH potassium transport family.</text>
</comment>
<evidence type="ECO:0000313" key="10">
    <source>
        <dbReference type="EMBL" id="AEI93789.1"/>
    </source>
</evidence>
<evidence type="ECO:0000256" key="6">
    <source>
        <dbReference type="ARBA" id="ARBA00022989"/>
    </source>
</evidence>
<dbReference type="OrthoDB" id="7818483at2"/>
<feature type="transmembrane region" description="Helical" evidence="9">
    <location>
        <begin position="425"/>
        <end position="450"/>
    </location>
</feature>
<accession>F7ZIS0</accession>
<comment type="subcellular location">
    <subcellularLocation>
        <location evidence="1">Cell membrane</location>
        <topology evidence="1">Multi-pass membrane protein</topology>
    </subcellularLocation>
</comment>
<keyword evidence="5 9" id="KW-0812">Transmembrane</keyword>
<evidence type="ECO:0000256" key="5">
    <source>
        <dbReference type="ARBA" id="ARBA00022692"/>
    </source>
</evidence>
<name>F7ZIS0_ROSLO</name>
<gene>
    <name evidence="10" type="primary">trkH2</name>
    <name evidence="10" type="ordered locus">RLO149_c017990</name>
</gene>
<dbReference type="GO" id="GO:0005886">
    <property type="term" value="C:plasma membrane"/>
    <property type="evidence" value="ECO:0007669"/>
    <property type="project" value="UniProtKB-SubCell"/>
</dbReference>
<dbReference type="PANTHER" id="PTHR32024">
    <property type="entry name" value="TRK SYSTEM POTASSIUM UPTAKE PROTEIN TRKG-RELATED"/>
    <property type="match status" value="1"/>
</dbReference>
<dbReference type="Proteomes" id="UP000001353">
    <property type="component" value="Chromosome"/>
</dbReference>